<dbReference type="OrthoDB" id="2563191at2759"/>
<feature type="region of interest" description="Disordered" evidence="1">
    <location>
        <begin position="280"/>
        <end position="320"/>
    </location>
</feature>
<organism evidence="2 3">
    <name type="scientific">Thanatephorus cucumeris (strain AG1-IA)</name>
    <name type="common">Rice sheath blight fungus</name>
    <name type="synonym">Rhizoctonia solani</name>
    <dbReference type="NCBI Taxonomy" id="983506"/>
    <lineage>
        <taxon>Eukaryota</taxon>
        <taxon>Fungi</taxon>
        <taxon>Dikarya</taxon>
        <taxon>Basidiomycota</taxon>
        <taxon>Agaricomycotina</taxon>
        <taxon>Agaricomycetes</taxon>
        <taxon>Cantharellales</taxon>
        <taxon>Ceratobasidiaceae</taxon>
        <taxon>Rhizoctonia</taxon>
        <taxon>Rhizoctonia solani AG-1</taxon>
    </lineage>
</organism>
<feature type="compositionally biased region" description="Low complexity" evidence="1">
    <location>
        <begin position="157"/>
        <end position="166"/>
    </location>
</feature>
<dbReference type="HOGENOM" id="CLU_016262_0_0_1"/>
<dbReference type="AlphaFoldDB" id="L8WM17"/>
<dbReference type="STRING" id="983506.L8WM17"/>
<feature type="region of interest" description="Disordered" evidence="1">
    <location>
        <begin position="373"/>
        <end position="459"/>
    </location>
</feature>
<feature type="region of interest" description="Disordered" evidence="1">
    <location>
        <begin position="478"/>
        <end position="501"/>
    </location>
</feature>
<feature type="region of interest" description="Disordered" evidence="1">
    <location>
        <begin position="154"/>
        <end position="181"/>
    </location>
</feature>
<feature type="compositionally biased region" description="Low complexity" evidence="1">
    <location>
        <begin position="486"/>
        <end position="501"/>
    </location>
</feature>
<feature type="compositionally biased region" description="Basic and acidic residues" evidence="1">
    <location>
        <begin position="373"/>
        <end position="383"/>
    </location>
</feature>
<accession>L8WM17</accession>
<dbReference type="EMBL" id="AFRT01002472">
    <property type="protein sequence ID" value="ELU37787.1"/>
    <property type="molecule type" value="Genomic_DNA"/>
</dbReference>
<proteinExistence type="predicted"/>
<dbReference type="OMA" id="PTDDWVE"/>
<comment type="caution">
    <text evidence="2">The sequence shown here is derived from an EMBL/GenBank/DDBJ whole genome shotgun (WGS) entry which is preliminary data.</text>
</comment>
<feature type="region of interest" description="Disordered" evidence="1">
    <location>
        <begin position="538"/>
        <end position="562"/>
    </location>
</feature>
<reference evidence="2 3" key="1">
    <citation type="journal article" date="2013" name="Nat. Commun.">
        <title>The evolution and pathogenic mechanisms of the rice sheath blight pathogen.</title>
        <authorList>
            <person name="Zheng A."/>
            <person name="Lin R."/>
            <person name="Xu L."/>
            <person name="Qin P."/>
            <person name="Tang C."/>
            <person name="Ai P."/>
            <person name="Zhang D."/>
            <person name="Liu Y."/>
            <person name="Sun Z."/>
            <person name="Feng H."/>
            <person name="Wang Y."/>
            <person name="Chen Y."/>
            <person name="Liang X."/>
            <person name="Fu R."/>
            <person name="Li Q."/>
            <person name="Zhang J."/>
            <person name="Yu X."/>
            <person name="Xie Z."/>
            <person name="Ding L."/>
            <person name="Guan P."/>
            <person name="Tang J."/>
            <person name="Liang Y."/>
            <person name="Wang S."/>
            <person name="Deng Q."/>
            <person name="Li S."/>
            <person name="Zhu J."/>
            <person name="Wang L."/>
            <person name="Liu H."/>
            <person name="Li P."/>
        </authorList>
    </citation>
    <scope>NUCLEOTIDE SEQUENCE [LARGE SCALE GENOMIC DNA]</scope>
    <source>
        <strain evidence="3">AG-1 IA</strain>
    </source>
</reference>
<protein>
    <submittedName>
        <fullName evidence="2">Uncharacterized protein</fullName>
    </submittedName>
</protein>
<feature type="compositionally biased region" description="Acidic residues" evidence="1">
    <location>
        <begin position="695"/>
        <end position="711"/>
    </location>
</feature>
<feature type="region of interest" description="Disordered" evidence="1">
    <location>
        <begin position="639"/>
        <end position="670"/>
    </location>
</feature>
<evidence type="ECO:0000256" key="1">
    <source>
        <dbReference type="SAM" id="MobiDB-lite"/>
    </source>
</evidence>
<gene>
    <name evidence="2" type="ORF">AG1IA_08185</name>
</gene>
<dbReference type="Proteomes" id="UP000011668">
    <property type="component" value="Unassembled WGS sequence"/>
</dbReference>
<feature type="compositionally biased region" description="Low complexity" evidence="1">
    <location>
        <begin position="538"/>
        <end position="554"/>
    </location>
</feature>
<feature type="region of interest" description="Disordered" evidence="1">
    <location>
        <begin position="695"/>
        <end position="714"/>
    </location>
</feature>
<sequence>MSLQQYACRCLNITITSTTTKVNGDVAPTSPVHFEKVHVGDAGVKVSHSQLTLRRRIAAEDRGAKIQWNTVSCLLCRTTVYRVSSEVSTDFELRDGLVVTPGEDFAEGEILRGRDGFIEINLGLEGCIDAEAVSAARNESTKYSETFGLLLPASPKPSTLPSTPQRPSSPQPPATPRNFLPTLPPLFHPPPYSPSHPVFVRLSKTASITSARYRAQAEQAIEAFIEGQVAQVLEKERHLRGQVEVIWSKWRENWKQEADSESPSEGHHPTLSGVVSMREFSPTRASESGPVGAQGSVAPQAVPARRTSMHTPGPSMLSQSLRQSNFVPPPQPVISTPSPELPAPVNGVKNPLDDSFAISVSLQIRNIDALRARESARDVEERRRNRLSLGGRPNTTPAVPEEQSLEDDKHVTSTSRNGVAEGKRKVTFQADVKEEDGGSQPVSRRGGSADGTDEHEDDPGLVNLANLVAALFDLDDDDEEFNQPNTETDQTADTTPDEPTTPRAVAQLKAKAKANKDLPKIGNKSAVPALLTVNLGPSPAKPKASLKSPPAAKLESPKTRTARPGEDKLLELVAANYPSHRAAWRPNGKAWELFDARRKLADSPDSTNVRGCVCAGAKWHNPSQFATSLPIGIAAGPLASSAEREPKTSLHNEPGALVPPLRLNHETPRQTRERTYALRDLARSVDPGPALELQAAEDAEEDTDEEEEIDAVGEISNAERIRRRTMRIVQRQSGVPDAGMWRSVAS</sequence>
<name>L8WM17_THACA</name>
<evidence type="ECO:0000313" key="2">
    <source>
        <dbReference type="EMBL" id="ELU37787.1"/>
    </source>
</evidence>
<evidence type="ECO:0000313" key="3">
    <source>
        <dbReference type="Proteomes" id="UP000011668"/>
    </source>
</evidence>
<keyword evidence="3" id="KW-1185">Reference proteome</keyword>